<sequence>MHRILLKTETLQDYKPKSHLQGLRTVAAVEIAKGALAIFFSVWLLSFREKDLGDMMANLLDRLHVDPAHTIAIRLVSMADRITPEKLEIVALIGVLYALIRFVEGYGLWNARTWAEYFALISGAAYLPWEVWEFARRPNWFHAVLILINLAVVAYIAYVRFAVHREHKREREAVQI</sequence>
<accession>Q1IKW3</accession>
<dbReference type="EnsemblBacteria" id="ABF42487">
    <property type="protein sequence ID" value="ABF42487"/>
    <property type="gene ID" value="Acid345_3486"/>
</dbReference>
<feature type="transmembrane region" description="Helical" evidence="1">
    <location>
        <begin position="140"/>
        <end position="161"/>
    </location>
</feature>
<gene>
    <name evidence="2" type="ordered locus">Acid345_3486</name>
</gene>
<evidence type="ECO:0000256" key="1">
    <source>
        <dbReference type="SAM" id="Phobius"/>
    </source>
</evidence>
<organism evidence="2 3">
    <name type="scientific">Koribacter versatilis (strain Ellin345)</name>
    <dbReference type="NCBI Taxonomy" id="204669"/>
    <lineage>
        <taxon>Bacteria</taxon>
        <taxon>Pseudomonadati</taxon>
        <taxon>Acidobacteriota</taxon>
        <taxon>Terriglobia</taxon>
        <taxon>Terriglobales</taxon>
        <taxon>Candidatus Korobacteraceae</taxon>
        <taxon>Candidatus Korobacter</taxon>
    </lineage>
</organism>
<keyword evidence="1" id="KW-0472">Membrane</keyword>
<keyword evidence="1" id="KW-1133">Transmembrane helix</keyword>
<name>Q1IKW3_KORVE</name>
<keyword evidence="1" id="KW-0812">Transmembrane</keyword>
<proteinExistence type="predicted"/>
<dbReference type="Pfam" id="PF09900">
    <property type="entry name" value="DUF2127"/>
    <property type="match status" value="1"/>
</dbReference>
<reference evidence="2 3" key="1">
    <citation type="journal article" date="2009" name="Appl. Environ. Microbiol.">
        <title>Three genomes from the phylum Acidobacteria provide insight into the lifestyles of these microorganisms in soils.</title>
        <authorList>
            <person name="Ward N.L."/>
            <person name="Challacombe J.F."/>
            <person name="Janssen P.H."/>
            <person name="Henrissat B."/>
            <person name="Coutinho P.M."/>
            <person name="Wu M."/>
            <person name="Xie G."/>
            <person name="Haft D.H."/>
            <person name="Sait M."/>
            <person name="Badger J."/>
            <person name="Barabote R.D."/>
            <person name="Bradley B."/>
            <person name="Brettin T.S."/>
            <person name="Brinkac L.M."/>
            <person name="Bruce D."/>
            <person name="Creasy T."/>
            <person name="Daugherty S.C."/>
            <person name="Davidsen T.M."/>
            <person name="DeBoy R.T."/>
            <person name="Detter J.C."/>
            <person name="Dodson R.J."/>
            <person name="Durkin A.S."/>
            <person name="Ganapathy A."/>
            <person name="Gwinn-Giglio M."/>
            <person name="Han C.S."/>
            <person name="Khouri H."/>
            <person name="Kiss H."/>
            <person name="Kothari S.P."/>
            <person name="Madupu R."/>
            <person name="Nelson K.E."/>
            <person name="Nelson W.C."/>
            <person name="Paulsen I."/>
            <person name="Penn K."/>
            <person name="Ren Q."/>
            <person name="Rosovitz M.J."/>
            <person name="Selengut J.D."/>
            <person name="Shrivastava S."/>
            <person name="Sullivan S.A."/>
            <person name="Tapia R."/>
            <person name="Thompson L.S."/>
            <person name="Watkins K.L."/>
            <person name="Yang Q."/>
            <person name="Yu C."/>
            <person name="Zafar N."/>
            <person name="Zhou L."/>
            <person name="Kuske C.R."/>
        </authorList>
    </citation>
    <scope>NUCLEOTIDE SEQUENCE [LARGE SCALE GENOMIC DNA]</scope>
    <source>
        <strain evidence="2 3">Ellin345</strain>
    </source>
</reference>
<dbReference type="HOGENOM" id="CLU_113251_2_0_0"/>
<dbReference type="AlphaFoldDB" id="Q1IKW3"/>
<feature type="transmembrane region" description="Helical" evidence="1">
    <location>
        <begin position="26"/>
        <end position="46"/>
    </location>
</feature>
<dbReference type="EMBL" id="CP000360">
    <property type="protein sequence ID" value="ABF42487.1"/>
    <property type="molecule type" value="Genomic_DNA"/>
</dbReference>
<dbReference type="eggNOG" id="COG3305">
    <property type="taxonomic scope" value="Bacteria"/>
</dbReference>
<keyword evidence="3" id="KW-1185">Reference proteome</keyword>
<dbReference type="KEGG" id="aba:Acid345_3486"/>
<evidence type="ECO:0000313" key="3">
    <source>
        <dbReference type="Proteomes" id="UP000002432"/>
    </source>
</evidence>
<protein>
    <submittedName>
        <fullName evidence="2">Membrane protein</fullName>
    </submittedName>
</protein>
<dbReference type="InterPro" id="IPR021125">
    <property type="entry name" value="DUF2127"/>
</dbReference>
<feature type="transmembrane region" description="Helical" evidence="1">
    <location>
        <begin position="87"/>
        <end position="109"/>
    </location>
</feature>
<dbReference type="Proteomes" id="UP000002432">
    <property type="component" value="Chromosome"/>
</dbReference>
<evidence type="ECO:0000313" key="2">
    <source>
        <dbReference type="EMBL" id="ABF42487.1"/>
    </source>
</evidence>